<dbReference type="Gene3D" id="2.60.40.420">
    <property type="entry name" value="Cupredoxins - blue copper proteins"/>
    <property type="match status" value="1"/>
</dbReference>
<dbReference type="EMBL" id="JBHSXL010000009">
    <property type="protein sequence ID" value="MFC6893409.1"/>
    <property type="molecule type" value="Genomic_DNA"/>
</dbReference>
<dbReference type="InterPro" id="IPR008972">
    <property type="entry name" value="Cupredoxin"/>
</dbReference>
<proteinExistence type="predicted"/>
<dbReference type="InterPro" id="IPR028871">
    <property type="entry name" value="BlueCu_1_BS"/>
</dbReference>
<dbReference type="PANTHER" id="PTHR34192">
    <property type="entry name" value="PLASTOCYANIN MAJOR ISOFORM, CHLOROPLASTIC-RELATED"/>
    <property type="match status" value="1"/>
</dbReference>
<dbReference type="SUPFAM" id="SSF49503">
    <property type="entry name" value="Cupredoxins"/>
    <property type="match status" value="1"/>
</dbReference>
<reference evidence="8 9" key="1">
    <citation type="journal article" date="2019" name="Int. J. Syst. Evol. Microbiol.">
        <title>The Global Catalogue of Microorganisms (GCM) 10K type strain sequencing project: providing services to taxonomists for standard genome sequencing and annotation.</title>
        <authorList>
            <consortium name="The Broad Institute Genomics Platform"/>
            <consortium name="The Broad Institute Genome Sequencing Center for Infectious Disease"/>
            <person name="Wu L."/>
            <person name="Ma J."/>
        </authorList>
    </citation>
    <scope>NUCLEOTIDE SEQUENCE [LARGE SCALE GENOMIC DNA]</scope>
    <source>
        <strain evidence="8 9">SKJ47</strain>
    </source>
</reference>
<dbReference type="PROSITE" id="PS51257">
    <property type="entry name" value="PROKAR_LIPOPROTEIN"/>
    <property type="match status" value="1"/>
</dbReference>
<comment type="subcellular location">
    <subcellularLocation>
        <location evidence="1">Membrane</location>
    </subcellularLocation>
</comment>
<dbReference type="GO" id="GO:0016020">
    <property type="term" value="C:membrane"/>
    <property type="evidence" value="ECO:0007669"/>
    <property type="project" value="UniProtKB-SubCell"/>
</dbReference>
<evidence type="ECO:0000313" key="8">
    <source>
        <dbReference type="EMBL" id="MFC6893409.1"/>
    </source>
</evidence>
<evidence type="ECO:0000259" key="7">
    <source>
        <dbReference type="Pfam" id="PF00127"/>
    </source>
</evidence>
<gene>
    <name evidence="8" type="ORF">ACFQE9_12455</name>
</gene>
<organism evidence="8 9">
    <name type="scientific">Halopenitus salinus</name>
    <dbReference type="NCBI Taxonomy" id="1198295"/>
    <lineage>
        <taxon>Archaea</taxon>
        <taxon>Methanobacteriati</taxon>
        <taxon>Methanobacteriota</taxon>
        <taxon>Stenosarchaea group</taxon>
        <taxon>Halobacteria</taxon>
        <taxon>Halobacteriales</taxon>
        <taxon>Haloferacaceae</taxon>
        <taxon>Halopenitus</taxon>
    </lineage>
</organism>
<sequence>MQRRRFLARVGGAAAAASTVSIAGCLGSLGGGRGDGEDAYDVGMTATTFRPQEITISVGESVTWRNTSARTHTVTAYEDAIPEEAEFFATGGYGNEETAREEWWSDRGGALENAEEFSHTFEIAGRYDYVCIPHEQAGMIGAVVVEE</sequence>
<evidence type="ECO:0000313" key="9">
    <source>
        <dbReference type="Proteomes" id="UP001596296"/>
    </source>
</evidence>
<protein>
    <submittedName>
        <fullName evidence="8">Plastocyanin/azurin family copper-binding protein</fullName>
    </submittedName>
</protein>
<keyword evidence="9" id="KW-1185">Reference proteome</keyword>
<keyword evidence="4" id="KW-0249">Electron transport</keyword>
<keyword evidence="2" id="KW-0813">Transport</keyword>
<dbReference type="AlphaFoldDB" id="A0ABD5UV12"/>
<dbReference type="InterPro" id="IPR000923">
    <property type="entry name" value="BlueCu_1"/>
</dbReference>
<evidence type="ECO:0000256" key="5">
    <source>
        <dbReference type="ARBA" id="ARBA00023008"/>
    </source>
</evidence>
<keyword evidence="5" id="KW-0186">Copper</keyword>
<name>A0ABD5UV12_9EURY</name>
<keyword evidence="3" id="KW-0479">Metal-binding</keyword>
<accession>A0ABD5UV12</accession>
<dbReference type="GO" id="GO:0046872">
    <property type="term" value="F:metal ion binding"/>
    <property type="evidence" value="ECO:0007669"/>
    <property type="project" value="UniProtKB-KW"/>
</dbReference>
<evidence type="ECO:0000256" key="1">
    <source>
        <dbReference type="ARBA" id="ARBA00004370"/>
    </source>
</evidence>
<dbReference type="Pfam" id="PF00127">
    <property type="entry name" value="Copper-bind"/>
    <property type="match status" value="1"/>
</dbReference>
<keyword evidence="6" id="KW-0472">Membrane</keyword>
<dbReference type="Proteomes" id="UP001596296">
    <property type="component" value="Unassembled WGS sequence"/>
</dbReference>
<evidence type="ECO:0000256" key="2">
    <source>
        <dbReference type="ARBA" id="ARBA00022448"/>
    </source>
</evidence>
<dbReference type="RefSeq" id="WP_379745065.1">
    <property type="nucleotide sequence ID" value="NZ_JBHSVN010000001.1"/>
</dbReference>
<evidence type="ECO:0000256" key="3">
    <source>
        <dbReference type="ARBA" id="ARBA00022723"/>
    </source>
</evidence>
<feature type="domain" description="Blue (type 1) copper" evidence="7">
    <location>
        <begin position="42"/>
        <end position="146"/>
    </location>
</feature>
<dbReference type="PANTHER" id="PTHR34192:SF10">
    <property type="entry name" value="PLASTOCYANIN MAJOR ISOFORM, CHLOROPLASTIC-RELATED"/>
    <property type="match status" value="1"/>
</dbReference>
<dbReference type="PROSITE" id="PS00196">
    <property type="entry name" value="COPPER_BLUE"/>
    <property type="match status" value="1"/>
</dbReference>
<evidence type="ECO:0000256" key="6">
    <source>
        <dbReference type="ARBA" id="ARBA00023136"/>
    </source>
</evidence>
<evidence type="ECO:0000256" key="4">
    <source>
        <dbReference type="ARBA" id="ARBA00022982"/>
    </source>
</evidence>
<comment type="caution">
    <text evidence="8">The sequence shown here is derived from an EMBL/GenBank/DDBJ whole genome shotgun (WGS) entry which is preliminary data.</text>
</comment>